<evidence type="ECO:0000256" key="12">
    <source>
        <dbReference type="ARBA" id="ARBA00072146"/>
    </source>
</evidence>
<dbReference type="UniPathway" id="UPA00574">
    <property type="reaction ID" value="UER00636"/>
</dbReference>
<evidence type="ECO:0000256" key="4">
    <source>
        <dbReference type="ARBA" id="ARBA00011894"/>
    </source>
</evidence>
<keyword evidence="9" id="KW-0342">GTP-binding</keyword>
<dbReference type="InterPro" id="IPR029057">
    <property type="entry name" value="PRTase-like"/>
</dbReference>
<dbReference type="InterPro" id="IPR050054">
    <property type="entry name" value="UPRTase/APRTase"/>
</dbReference>
<evidence type="ECO:0000256" key="6">
    <source>
        <dbReference type="ARBA" id="ARBA00022676"/>
    </source>
</evidence>
<evidence type="ECO:0000259" key="14">
    <source>
        <dbReference type="Pfam" id="PF14681"/>
    </source>
</evidence>
<dbReference type="Gene3D" id="3.40.50.2020">
    <property type="match status" value="1"/>
</dbReference>
<evidence type="ECO:0000256" key="11">
    <source>
        <dbReference type="ARBA" id="ARBA00056901"/>
    </source>
</evidence>
<dbReference type="GO" id="GO:0006223">
    <property type="term" value="P:uracil salvage"/>
    <property type="evidence" value="ECO:0007669"/>
    <property type="project" value="InterPro"/>
</dbReference>
<dbReference type="GO" id="GO:0005525">
    <property type="term" value="F:GTP binding"/>
    <property type="evidence" value="ECO:0007669"/>
    <property type="project" value="UniProtKB-KW"/>
</dbReference>
<evidence type="ECO:0000256" key="9">
    <source>
        <dbReference type="ARBA" id="ARBA00023134"/>
    </source>
</evidence>
<evidence type="ECO:0000256" key="8">
    <source>
        <dbReference type="ARBA" id="ARBA00022741"/>
    </source>
</evidence>
<evidence type="ECO:0000256" key="2">
    <source>
        <dbReference type="ARBA" id="ARBA00005180"/>
    </source>
</evidence>
<evidence type="ECO:0000256" key="3">
    <source>
        <dbReference type="ARBA" id="ARBA00009516"/>
    </source>
</evidence>
<keyword evidence="8" id="KW-0547">Nucleotide-binding</keyword>
<comment type="similarity">
    <text evidence="3">Belongs to the UPRTase family.</text>
</comment>
<keyword evidence="16" id="KW-1185">Reference proteome</keyword>
<dbReference type="GO" id="GO:0004845">
    <property type="term" value="F:uracil phosphoribosyltransferase activity"/>
    <property type="evidence" value="ECO:0007669"/>
    <property type="project" value="UniProtKB-UniRule"/>
</dbReference>
<feature type="domain" description="Phosphoribosyltransferase" evidence="14">
    <location>
        <begin position="7"/>
        <end position="207"/>
    </location>
</feature>
<reference evidence="15 16" key="1">
    <citation type="submission" date="2020-08" db="EMBL/GenBank/DDBJ databases">
        <title>Genomic Encyclopedia of Type Strains, Phase IV (KMG-IV): sequencing the most valuable type-strain genomes for metagenomic binning, comparative biology and taxonomic classification.</title>
        <authorList>
            <person name="Goeker M."/>
        </authorList>
    </citation>
    <scope>NUCLEOTIDE SEQUENCE [LARGE SCALE GENOMIC DNA]</scope>
    <source>
        <strain evidence="15 16">DSM 27165</strain>
    </source>
</reference>
<protein>
    <recommendedName>
        <fullName evidence="12 13">Uracil phosphoribosyltransferase</fullName>
        <ecNumber evidence="4 13">2.4.2.9</ecNumber>
    </recommendedName>
</protein>
<dbReference type="NCBIfam" id="NF001097">
    <property type="entry name" value="PRK00129.1"/>
    <property type="match status" value="1"/>
</dbReference>
<dbReference type="RefSeq" id="WP_184034517.1">
    <property type="nucleotide sequence ID" value="NZ_JACHHY010000002.1"/>
</dbReference>
<comment type="cofactor">
    <cofactor evidence="1">
        <name>Mg(2+)</name>
        <dbReference type="ChEBI" id="CHEBI:18420"/>
    </cofactor>
</comment>
<dbReference type="EMBL" id="JACHHY010000002">
    <property type="protein sequence ID" value="MBB5017148.1"/>
    <property type="molecule type" value="Genomic_DNA"/>
</dbReference>
<evidence type="ECO:0000256" key="5">
    <source>
        <dbReference type="ARBA" id="ARBA00022533"/>
    </source>
</evidence>
<accession>A0A840MEP0</accession>
<dbReference type="Proteomes" id="UP000575898">
    <property type="component" value="Unassembled WGS sequence"/>
</dbReference>
<comment type="pathway">
    <text evidence="2">Pyrimidine metabolism; UMP biosynthesis via salvage pathway; UMP from uracil: step 1/1.</text>
</comment>
<dbReference type="SUPFAM" id="SSF53271">
    <property type="entry name" value="PRTase-like"/>
    <property type="match status" value="1"/>
</dbReference>
<comment type="function">
    <text evidence="11">Catalyzes the conversion of uracil and 5-phospho-alpha-D-ribose 1-diphosphate (PRPP) to UMP and diphosphate.</text>
</comment>
<evidence type="ECO:0000313" key="15">
    <source>
        <dbReference type="EMBL" id="MBB5017148.1"/>
    </source>
</evidence>
<evidence type="ECO:0000256" key="7">
    <source>
        <dbReference type="ARBA" id="ARBA00022679"/>
    </source>
</evidence>
<evidence type="ECO:0000256" key="10">
    <source>
        <dbReference type="ARBA" id="ARBA00052919"/>
    </source>
</evidence>
<organism evidence="15 16">
    <name type="scientific">Chitinivorax tropicus</name>
    <dbReference type="NCBI Taxonomy" id="714531"/>
    <lineage>
        <taxon>Bacteria</taxon>
        <taxon>Pseudomonadati</taxon>
        <taxon>Pseudomonadota</taxon>
        <taxon>Betaproteobacteria</taxon>
        <taxon>Chitinivorax</taxon>
    </lineage>
</organism>
<dbReference type="GO" id="GO:0044206">
    <property type="term" value="P:UMP salvage"/>
    <property type="evidence" value="ECO:0007669"/>
    <property type="project" value="UniProtKB-UniPathway"/>
</dbReference>
<dbReference type="InterPro" id="IPR005765">
    <property type="entry name" value="UPRT"/>
</dbReference>
<keyword evidence="6 15" id="KW-0328">Glycosyltransferase</keyword>
<dbReference type="EC" id="2.4.2.9" evidence="4 13"/>
<dbReference type="PANTHER" id="PTHR32315:SF4">
    <property type="entry name" value="URACIL PHOSPHORIBOSYLTRANSFERASE, CHLOROPLASTIC"/>
    <property type="match status" value="1"/>
</dbReference>
<comment type="catalytic activity">
    <reaction evidence="10">
        <text>UMP + diphosphate = 5-phospho-alpha-D-ribose 1-diphosphate + uracil</text>
        <dbReference type="Rhea" id="RHEA:13017"/>
        <dbReference type="ChEBI" id="CHEBI:17568"/>
        <dbReference type="ChEBI" id="CHEBI:33019"/>
        <dbReference type="ChEBI" id="CHEBI:57865"/>
        <dbReference type="ChEBI" id="CHEBI:58017"/>
        <dbReference type="EC" id="2.4.2.9"/>
    </reaction>
</comment>
<evidence type="ECO:0000256" key="1">
    <source>
        <dbReference type="ARBA" id="ARBA00001946"/>
    </source>
</evidence>
<dbReference type="Pfam" id="PF14681">
    <property type="entry name" value="UPRTase"/>
    <property type="match status" value="1"/>
</dbReference>
<comment type="caution">
    <text evidence="15">The sequence shown here is derived from an EMBL/GenBank/DDBJ whole genome shotgun (WGS) entry which is preliminary data.</text>
</comment>
<dbReference type="CDD" id="cd06223">
    <property type="entry name" value="PRTases_typeI"/>
    <property type="match status" value="1"/>
</dbReference>
<gene>
    <name evidence="15" type="ORF">HNQ59_000410</name>
</gene>
<sequence length="211" mass="22844">MNITEIRHPLVRHKVGLMREVGITPAAFRALVAEVSRLIAVEATRDIELDTAQIECWSGRLSVPRLPALAPTLVPILRAGLGMLEGVQAMLPESPVSMIGIKRDEHTLQPHAYYLNLASHIDERIALILDPMLATGGSLCATIDALKKAGCKRMCALTLVSAPEGVRHVNTLHPDVPLYTAAVDERLNEHGYILPGLGDAGDKIFGTDTHD</sequence>
<dbReference type="FunFam" id="3.40.50.2020:FF:000003">
    <property type="entry name" value="Uracil phosphoribosyltransferase"/>
    <property type="match status" value="1"/>
</dbReference>
<evidence type="ECO:0000256" key="13">
    <source>
        <dbReference type="NCBIfam" id="TIGR01091"/>
    </source>
</evidence>
<name>A0A840MEP0_9PROT</name>
<dbReference type="InterPro" id="IPR000836">
    <property type="entry name" value="PRTase_dom"/>
</dbReference>
<keyword evidence="7 15" id="KW-0808">Transferase</keyword>
<dbReference type="GO" id="GO:0005737">
    <property type="term" value="C:cytoplasm"/>
    <property type="evidence" value="ECO:0007669"/>
    <property type="project" value="UniProtKB-ARBA"/>
</dbReference>
<dbReference type="AlphaFoldDB" id="A0A840MEP0"/>
<keyword evidence="5" id="KW-0021">Allosteric enzyme</keyword>
<dbReference type="NCBIfam" id="TIGR01091">
    <property type="entry name" value="upp"/>
    <property type="match status" value="1"/>
</dbReference>
<dbReference type="PANTHER" id="PTHR32315">
    <property type="entry name" value="ADENINE PHOSPHORIBOSYLTRANSFERASE"/>
    <property type="match status" value="1"/>
</dbReference>
<evidence type="ECO:0000313" key="16">
    <source>
        <dbReference type="Proteomes" id="UP000575898"/>
    </source>
</evidence>
<proteinExistence type="inferred from homology"/>